<dbReference type="GO" id="GO:0005886">
    <property type="term" value="C:plasma membrane"/>
    <property type="evidence" value="ECO:0007669"/>
    <property type="project" value="UniProtKB-SubCell"/>
</dbReference>
<dbReference type="PANTHER" id="PTHR30625">
    <property type="entry name" value="PROTEIN TOLQ"/>
    <property type="match status" value="1"/>
</dbReference>
<dbReference type="AlphaFoldDB" id="A0A7V4TY65"/>
<evidence type="ECO:0000256" key="5">
    <source>
        <dbReference type="ARBA" id="ARBA00022927"/>
    </source>
</evidence>
<comment type="subcellular location">
    <subcellularLocation>
        <location evidence="1">Cell membrane</location>
        <topology evidence="1">Multi-pass membrane protein</topology>
    </subcellularLocation>
    <subcellularLocation>
        <location evidence="8">Membrane</location>
        <topology evidence="8">Multi-pass membrane protein</topology>
    </subcellularLocation>
</comment>
<evidence type="ECO:0000313" key="11">
    <source>
        <dbReference type="EMBL" id="HGY54308.1"/>
    </source>
</evidence>
<feature type="transmembrane region" description="Helical" evidence="9">
    <location>
        <begin position="154"/>
        <end position="175"/>
    </location>
</feature>
<feature type="transmembrane region" description="Helical" evidence="9">
    <location>
        <begin position="12"/>
        <end position="31"/>
    </location>
</feature>
<evidence type="ECO:0000256" key="9">
    <source>
        <dbReference type="SAM" id="Phobius"/>
    </source>
</evidence>
<keyword evidence="3" id="KW-1003">Cell membrane</keyword>
<evidence type="ECO:0000256" key="8">
    <source>
        <dbReference type="RuleBase" id="RU004057"/>
    </source>
</evidence>
<dbReference type="InterPro" id="IPR002898">
    <property type="entry name" value="MotA_ExbB_proton_chnl"/>
</dbReference>
<comment type="similarity">
    <text evidence="8">Belongs to the exbB/tolQ family.</text>
</comment>
<gene>
    <name evidence="11" type="ORF">ENK44_01275</name>
</gene>
<feature type="transmembrane region" description="Helical" evidence="9">
    <location>
        <begin position="107"/>
        <end position="134"/>
    </location>
</feature>
<sequence length="214" mass="23569">MIELFERAGIMMYPLALASLIALAFIIERAISLRKRKILVPEILSVVNNFSSLKDIDLAKTICEKYEGPLPNVIKLGLQNYHLPKSEIKEILEDQGRQEIRALERGLPVLETIAAIAPLLGLLGTVLGMVRVFAVIKDQGIGQTAALSGGISEALLTTVTGLFIGIPVLIAYNYFTSKSESLVLDIEKYTNQLIQKINKLKNDETHSRPESQAV</sequence>
<dbReference type="EMBL" id="DRQG01000015">
    <property type="protein sequence ID" value="HGY54308.1"/>
    <property type="molecule type" value="Genomic_DNA"/>
</dbReference>
<dbReference type="PANTHER" id="PTHR30625:SF15">
    <property type="entry name" value="BIOPOLYMER TRANSPORT PROTEIN EXBB"/>
    <property type="match status" value="1"/>
</dbReference>
<evidence type="ECO:0000256" key="1">
    <source>
        <dbReference type="ARBA" id="ARBA00004651"/>
    </source>
</evidence>
<reference evidence="11" key="1">
    <citation type="journal article" date="2020" name="mSystems">
        <title>Genome- and Community-Level Interaction Insights into Carbon Utilization and Element Cycling Functions of Hydrothermarchaeota in Hydrothermal Sediment.</title>
        <authorList>
            <person name="Zhou Z."/>
            <person name="Liu Y."/>
            <person name="Xu W."/>
            <person name="Pan J."/>
            <person name="Luo Z.H."/>
            <person name="Li M."/>
        </authorList>
    </citation>
    <scope>NUCLEOTIDE SEQUENCE [LARGE SCALE GENOMIC DNA]</scope>
    <source>
        <strain evidence="11">HyVt-577</strain>
    </source>
</reference>
<proteinExistence type="inferred from homology"/>
<evidence type="ECO:0000256" key="4">
    <source>
        <dbReference type="ARBA" id="ARBA00022692"/>
    </source>
</evidence>
<comment type="caution">
    <text evidence="11">The sequence shown here is derived from an EMBL/GenBank/DDBJ whole genome shotgun (WGS) entry which is preliminary data.</text>
</comment>
<dbReference type="GO" id="GO:0017038">
    <property type="term" value="P:protein import"/>
    <property type="evidence" value="ECO:0007669"/>
    <property type="project" value="TreeGrafter"/>
</dbReference>
<organism evidence="11">
    <name type="scientific">Caldithrix abyssi</name>
    <dbReference type="NCBI Taxonomy" id="187145"/>
    <lineage>
        <taxon>Bacteria</taxon>
        <taxon>Pseudomonadati</taxon>
        <taxon>Calditrichota</taxon>
        <taxon>Calditrichia</taxon>
        <taxon>Calditrichales</taxon>
        <taxon>Calditrichaceae</taxon>
        <taxon>Caldithrix</taxon>
    </lineage>
</organism>
<keyword evidence="2 8" id="KW-0813">Transport</keyword>
<evidence type="ECO:0000256" key="7">
    <source>
        <dbReference type="ARBA" id="ARBA00023136"/>
    </source>
</evidence>
<name>A0A7V4TY65_CALAY</name>
<keyword evidence="7 9" id="KW-0472">Membrane</keyword>
<protein>
    <submittedName>
        <fullName evidence="11">MotA/TolQ/ExbB proton channel family protein</fullName>
    </submittedName>
</protein>
<keyword evidence="6 9" id="KW-1133">Transmembrane helix</keyword>
<accession>A0A7V4TY65</accession>
<evidence type="ECO:0000259" key="10">
    <source>
        <dbReference type="Pfam" id="PF01618"/>
    </source>
</evidence>
<dbReference type="InterPro" id="IPR050790">
    <property type="entry name" value="ExbB/TolQ_transport"/>
</dbReference>
<keyword evidence="5 8" id="KW-0653">Protein transport</keyword>
<dbReference type="Pfam" id="PF01618">
    <property type="entry name" value="MotA_ExbB"/>
    <property type="match status" value="1"/>
</dbReference>
<feature type="domain" description="MotA/TolQ/ExbB proton channel" evidence="10">
    <location>
        <begin position="69"/>
        <end position="187"/>
    </location>
</feature>
<dbReference type="Proteomes" id="UP000885779">
    <property type="component" value="Unassembled WGS sequence"/>
</dbReference>
<evidence type="ECO:0000256" key="6">
    <source>
        <dbReference type="ARBA" id="ARBA00022989"/>
    </source>
</evidence>
<evidence type="ECO:0000256" key="3">
    <source>
        <dbReference type="ARBA" id="ARBA00022475"/>
    </source>
</evidence>
<keyword evidence="4 9" id="KW-0812">Transmembrane</keyword>
<evidence type="ECO:0000256" key="2">
    <source>
        <dbReference type="ARBA" id="ARBA00022448"/>
    </source>
</evidence>